<dbReference type="PANTHER" id="PTHR43790:SF4">
    <property type="entry name" value="GUANOSINE IMPORT ATP-BINDING PROTEIN NUPO"/>
    <property type="match status" value="1"/>
</dbReference>
<keyword evidence="1" id="KW-0547">Nucleotide-binding</keyword>
<organism evidence="4 5">
    <name type="scientific">Gracilibacillus oryzae</name>
    <dbReference type="NCBI Taxonomy" id="1672701"/>
    <lineage>
        <taxon>Bacteria</taxon>
        <taxon>Bacillati</taxon>
        <taxon>Bacillota</taxon>
        <taxon>Bacilli</taxon>
        <taxon>Bacillales</taxon>
        <taxon>Bacillaceae</taxon>
        <taxon>Gracilibacillus</taxon>
    </lineage>
</organism>
<dbReference type="SMART" id="SM00382">
    <property type="entry name" value="AAA"/>
    <property type="match status" value="2"/>
</dbReference>
<keyword evidence="5" id="KW-1185">Reference proteome</keyword>
<feature type="domain" description="ABC transporter" evidence="3">
    <location>
        <begin position="254"/>
        <end position="499"/>
    </location>
</feature>
<dbReference type="InterPro" id="IPR027417">
    <property type="entry name" value="P-loop_NTPase"/>
</dbReference>
<dbReference type="PANTHER" id="PTHR43790">
    <property type="entry name" value="CARBOHYDRATE TRANSPORT ATP-BINDING PROTEIN MG119-RELATED"/>
    <property type="match status" value="1"/>
</dbReference>
<reference evidence="4 5" key="1">
    <citation type="submission" date="2019-10" db="EMBL/GenBank/DDBJ databases">
        <title>Gracilibacillus sp. nov. isolated from rice seeds.</title>
        <authorList>
            <person name="He S."/>
        </authorList>
    </citation>
    <scope>NUCLEOTIDE SEQUENCE [LARGE SCALE GENOMIC DNA]</scope>
    <source>
        <strain evidence="4 5">TD8</strain>
    </source>
</reference>
<dbReference type="SUPFAM" id="SSF52540">
    <property type="entry name" value="P-loop containing nucleoside triphosphate hydrolases"/>
    <property type="match status" value="2"/>
</dbReference>
<keyword evidence="2 4" id="KW-0067">ATP-binding</keyword>
<name>A0A7C8KX45_9BACI</name>
<evidence type="ECO:0000259" key="3">
    <source>
        <dbReference type="PROSITE" id="PS50893"/>
    </source>
</evidence>
<dbReference type="EMBL" id="WEID01000002">
    <property type="protein sequence ID" value="KAB8139416.1"/>
    <property type="molecule type" value="Genomic_DNA"/>
</dbReference>
<comment type="caution">
    <text evidence="4">The sequence shown here is derived from an EMBL/GenBank/DDBJ whole genome shotgun (WGS) entry which is preliminary data.</text>
</comment>
<dbReference type="InterPro" id="IPR050107">
    <property type="entry name" value="ABC_carbohydrate_import_ATPase"/>
</dbReference>
<dbReference type="PROSITE" id="PS50893">
    <property type="entry name" value="ABC_TRANSPORTER_2"/>
    <property type="match status" value="2"/>
</dbReference>
<dbReference type="Pfam" id="PF00005">
    <property type="entry name" value="ABC_tran"/>
    <property type="match status" value="2"/>
</dbReference>
<dbReference type="CDD" id="cd03216">
    <property type="entry name" value="ABC_Carb_Monos_I"/>
    <property type="match status" value="1"/>
</dbReference>
<sequence>MLLELKDITKKYGDFKANDQVSFSLNKQEIHAIVGENGAGKTTLMRMLYGMEKPTSGDIFINGKKQNIDNPNIAIELGIGMVHQHFMLFPPFTIAENVVFHHEPKKGWRYDRKKAADEVAQLAEKFGMKINPLDIAGDAPVGIQQRVEILKVLYQGADVIILDEPTAVLTPLEVKELLVSLRELVKMGKSIILITHKLNEVMEIADRVTVLRDGKVTGTLTTKDTNPEELSRLMVGRELKNNPLPSIEKGNEILSIKNIEMTSKKSGKTLLDDVTLQVRQGEIVGIAGVSGNGQSELIQAITGLAPVNKGSVTLNGADMTNRSVKQIRDQGLSHIPEDRYLWGAAKEANLVDNMMMTDYAKPAFQKAGVLKLKEIRRYVAESVKKFNVKTTSIDTSAQFLSGGNLQKLIAAREIQKNTPFLLAAEPTRGVDIGAMEFIHEQLIEKRNNGDAVLLISSELSEILALSDRVFVMYEGKIVGEFDHQNASEEKLSILMAGGNNE</sequence>
<evidence type="ECO:0000313" key="5">
    <source>
        <dbReference type="Proteomes" id="UP000480246"/>
    </source>
</evidence>
<protein>
    <submittedName>
        <fullName evidence="4">ABC transporter ATP-binding protein</fullName>
    </submittedName>
</protein>
<dbReference type="CDD" id="cd03215">
    <property type="entry name" value="ABC_Carb_Monos_II"/>
    <property type="match status" value="1"/>
</dbReference>
<evidence type="ECO:0000256" key="1">
    <source>
        <dbReference type="ARBA" id="ARBA00022741"/>
    </source>
</evidence>
<dbReference type="AlphaFoldDB" id="A0A7C8KX45"/>
<dbReference type="Gene3D" id="3.40.50.300">
    <property type="entry name" value="P-loop containing nucleotide triphosphate hydrolases"/>
    <property type="match status" value="2"/>
</dbReference>
<accession>A0A7C8KX45</accession>
<dbReference type="RefSeq" id="WP_153400779.1">
    <property type="nucleotide sequence ID" value="NZ_ML762424.1"/>
</dbReference>
<gene>
    <name evidence="4" type="ORF">F9U64_00275</name>
</gene>
<proteinExistence type="predicted"/>
<evidence type="ECO:0000313" key="4">
    <source>
        <dbReference type="EMBL" id="KAB8139416.1"/>
    </source>
</evidence>
<dbReference type="GO" id="GO:0005524">
    <property type="term" value="F:ATP binding"/>
    <property type="evidence" value="ECO:0007669"/>
    <property type="project" value="UniProtKB-KW"/>
</dbReference>
<evidence type="ECO:0000256" key="2">
    <source>
        <dbReference type="ARBA" id="ARBA00022840"/>
    </source>
</evidence>
<dbReference type="OrthoDB" id="9766104at2"/>
<dbReference type="GO" id="GO:0016887">
    <property type="term" value="F:ATP hydrolysis activity"/>
    <property type="evidence" value="ECO:0007669"/>
    <property type="project" value="InterPro"/>
</dbReference>
<feature type="domain" description="ABC transporter" evidence="3">
    <location>
        <begin position="3"/>
        <end position="238"/>
    </location>
</feature>
<dbReference type="InterPro" id="IPR003593">
    <property type="entry name" value="AAA+_ATPase"/>
</dbReference>
<dbReference type="Proteomes" id="UP000480246">
    <property type="component" value="Unassembled WGS sequence"/>
</dbReference>
<dbReference type="InterPro" id="IPR003439">
    <property type="entry name" value="ABC_transporter-like_ATP-bd"/>
</dbReference>